<organism evidence="1 2">
    <name type="scientific">Crotalaria pallida</name>
    <name type="common">Smooth rattlebox</name>
    <name type="synonym">Crotalaria striata</name>
    <dbReference type="NCBI Taxonomy" id="3830"/>
    <lineage>
        <taxon>Eukaryota</taxon>
        <taxon>Viridiplantae</taxon>
        <taxon>Streptophyta</taxon>
        <taxon>Embryophyta</taxon>
        <taxon>Tracheophyta</taxon>
        <taxon>Spermatophyta</taxon>
        <taxon>Magnoliopsida</taxon>
        <taxon>eudicotyledons</taxon>
        <taxon>Gunneridae</taxon>
        <taxon>Pentapetalae</taxon>
        <taxon>rosids</taxon>
        <taxon>fabids</taxon>
        <taxon>Fabales</taxon>
        <taxon>Fabaceae</taxon>
        <taxon>Papilionoideae</taxon>
        <taxon>50 kb inversion clade</taxon>
        <taxon>genistoids sensu lato</taxon>
        <taxon>core genistoids</taxon>
        <taxon>Crotalarieae</taxon>
        <taxon>Crotalaria</taxon>
    </lineage>
</organism>
<name>A0AAN9E1M4_CROPI</name>
<dbReference type="Proteomes" id="UP001372338">
    <property type="component" value="Unassembled WGS sequence"/>
</dbReference>
<protein>
    <submittedName>
        <fullName evidence="1">Uncharacterized protein</fullName>
    </submittedName>
</protein>
<keyword evidence="2" id="KW-1185">Reference proteome</keyword>
<proteinExistence type="predicted"/>
<accession>A0AAN9E1M4</accession>
<evidence type="ECO:0000313" key="1">
    <source>
        <dbReference type="EMBL" id="KAK7244569.1"/>
    </source>
</evidence>
<evidence type="ECO:0000313" key="2">
    <source>
        <dbReference type="Proteomes" id="UP001372338"/>
    </source>
</evidence>
<gene>
    <name evidence="1" type="ORF">RIF29_39393</name>
</gene>
<dbReference type="EMBL" id="JAYWIO010000008">
    <property type="protein sequence ID" value="KAK7244569.1"/>
    <property type="molecule type" value="Genomic_DNA"/>
</dbReference>
<reference evidence="1 2" key="1">
    <citation type="submission" date="2024-01" db="EMBL/GenBank/DDBJ databases">
        <title>The genomes of 5 underutilized Papilionoideae crops provide insights into root nodulation and disease resistanc.</title>
        <authorList>
            <person name="Yuan L."/>
        </authorList>
    </citation>
    <scope>NUCLEOTIDE SEQUENCE [LARGE SCALE GENOMIC DNA]</scope>
    <source>
        <strain evidence="1">ZHUSHIDOU_FW_LH</strain>
        <tissue evidence="1">Leaf</tissue>
    </source>
</reference>
<comment type="caution">
    <text evidence="1">The sequence shown here is derived from an EMBL/GenBank/DDBJ whole genome shotgun (WGS) entry which is preliminary data.</text>
</comment>
<sequence>MNKRKSVCAVLPKGKPNFLLLRWSLLPPPVPVRAVAHLAAAAVAVEPNLSLPASLSRALPLSVTLCPSRRPRRLSTRKGCYFFAEATPSV</sequence>
<dbReference type="AlphaFoldDB" id="A0AAN9E1M4"/>